<evidence type="ECO:0000259" key="5">
    <source>
        <dbReference type="Pfam" id="PF00501"/>
    </source>
</evidence>
<evidence type="ECO:0000313" key="8">
    <source>
        <dbReference type="Proteomes" id="UP000295793"/>
    </source>
</evidence>
<dbReference type="Gene3D" id="3.40.50.12780">
    <property type="entry name" value="N-terminal domain of ligase-like"/>
    <property type="match status" value="1"/>
</dbReference>
<dbReference type="EMBL" id="SLZR01000004">
    <property type="protein sequence ID" value="TCS41905.1"/>
    <property type="molecule type" value="Genomic_DNA"/>
</dbReference>
<organism evidence="7 8">
    <name type="scientific">Reinekea marinisedimentorum</name>
    <dbReference type="NCBI Taxonomy" id="230495"/>
    <lineage>
        <taxon>Bacteria</taxon>
        <taxon>Pseudomonadati</taxon>
        <taxon>Pseudomonadota</taxon>
        <taxon>Gammaproteobacteria</taxon>
        <taxon>Oceanospirillales</taxon>
        <taxon>Saccharospirillaceae</taxon>
        <taxon>Reinekea</taxon>
    </lineage>
</organism>
<comment type="similarity">
    <text evidence="1">Belongs to the ATP-dependent AMP-binding enzyme family.</text>
</comment>
<evidence type="ECO:0000256" key="1">
    <source>
        <dbReference type="ARBA" id="ARBA00006432"/>
    </source>
</evidence>
<dbReference type="InterPro" id="IPR025110">
    <property type="entry name" value="AMP-bd_C"/>
</dbReference>
<keyword evidence="4" id="KW-0443">Lipid metabolism</keyword>
<evidence type="ECO:0000313" key="7">
    <source>
        <dbReference type="EMBL" id="TCS41905.1"/>
    </source>
</evidence>
<dbReference type="Pfam" id="PF13193">
    <property type="entry name" value="AMP-binding_C"/>
    <property type="match status" value="1"/>
</dbReference>
<gene>
    <name evidence="7" type="ORF">BCF53_1049</name>
</gene>
<dbReference type="Proteomes" id="UP000295793">
    <property type="component" value="Unassembled WGS sequence"/>
</dbReference>
<dbReference type="PROSITE" id="PS00455">
    <property type="entry name" value="AMP_BINDING"/>
    <property type="match status" value="1"/>
</dbReference>
<reference evidence="7 8" key="1">
    <citation type="submission" date="2019-03" db="EMBL/GenBank/DDBJ databases">
        <title>Genomic Encyclopedia of Archaeal and Bacterial Type Strains, Phase II (KMG-II): from individual species to whole genera.</title>
        <authorList>
            <person name="Goeker M."/>
        </authorList>
    </citation>
    <scope>NUCLEOTIDE SEQUENCE [LARGE SCALE GENOMIC DNA]</scope>
    <source>
        <strain evidence="7 8">DSM 15388</strain>
    </source>
</reference>
<dbReference type="GO" id="GO:0016874">
    <property type="term" value="F:ligase activity"/>
    <property type="evidence" value="ECO:0007669"/>
    <property type="project" value="UniProtKB-KW"/>
</dbReference>
<keyword evidence="2" id="KW-0436">Ligase</keyword>
<feature type="domain" description="AMP-dependent synthetase/ligase" evidence="5">
    <location>
        <begin position="32"/>
        <end position="415"/>
    </location>
</feature>
<evidence type="ECO:0000256" key="4">
    <source>
        <dbReference type="ARBA" id="ARBA00023098"/>
    </source>
</evidence>
<dbReference type="PANTHER" id="PTHR43859">
    <property type="entry name" value="ACYL-ACTIVATING ENZYME"/>
    <property type="match status" value="1"/>
</dbReference>
<dbReference type="Gene3D" id="3.30.300.30">
    <property type="match status" value="1"/>
</dbReference>
<sequence>MLARLLMLIEKRWEPANNNMKNTSLTTIEILKSAAQRYPDQEIVSALADESVHRYRYKDAFTRCNKLAIALKKLGIGKQANVGTLAANHYRHLEVMFAVSGVGAVYHPINAHLVRAQLQFIINHAENVCLFVDLAYLPQLELLADNIPSVKHIVVLCTAEQMPAESAFDLLCYETLIAYEPLCFEWPSLSQDSPSGLCYSSGTTGDPKGVIYENGSTAQHASVTGSSQFHGFDEWSVVMPVVPFYFINAWGVPYAAVFYGAKLVLPGCAIVPENVQGLIETEEVTHAYAVPDVWRRLHQYLQKSDLPIDSLQTIGAGGDPSPLELVKAYAQKYGVYWMGLWGMVETSPLVSAASRCPYIEQLPEDERFQKQASAGRAVLGIEIEIFDALGRALPHDGKTMGNIRIRGPWVAEGYFSEEPSENFVDGWFESGDVGMIDDHGYITLLDRSKDVIRSGGEWIVSVELEQAAMQYEAIDRVCVVGALHEKWHERPIMLLTLRPNMAFSEYRLRKVLQQQVNSWWMPDAILVVDELPVSGTGKLKKIEVRNEYRHYLLHK</sequence>
<dbReference type="GO" id="GO:0006631">
    <property type="term" value="P:fatty acid metabolic process"/>
    <property type="evidence" value="ECO:0007669"/>
    <property type="project" value="UniProtKB-KW"/>
</dbReference>
<keyword evidence="8" id="KW-1185">Reference proteome</keyword>
<evidence type="ECO:0000256" key="2">
    <source>
        <dbReference type="ARBA" id="ARBA00022598"/>
    </source>
</evidence>
<accession>A0A4R3I6Y2</accession>
<keyword evidence="3" id="KW-0276">Fatty acid metabolism</keyword>
<name>A0A4R3I6Y2_9GAMM</name>
<protein>
    <submittedName>
        <fullName evidence="7">Fatty-acyl-CoA synthase</fullName>
    </submittedName>
</protein>
<dbReference type="AlphaFoldDB" id="A0A4R3I6Y2"/>
<dbReference type="Pfam" id="PF00501">
    <property type="entry name" value="AMP-binding"/>
    <property type="match status" value="1"/>
</dbReference>
<dbReference type="InterPro" id="IPR045851">
    <property type="entry name" value="AMP-bd_C_sf"/>
</dbReference>
<dbReference type="InterPro" id="IPR000873">
    <property type="entry name" value="AMP-dep_synth/lig_dom"/>
</dbReference>
<dbReference type="SUPFAM" id="SSF56801">
    <property type="entry name" value="Acetyl-CoA synthetase-like"/>
    <property type="match status" value="1"/>
</dbReference>
<proteinExistence type="inferred from homology"/>
<dbReference type="PANTHER" id="PTHR43859:SF4">
    <property type="entry name" value="BUTANOATE--COA LIGASE AAE1-RELATED"/>
    <property type="match status" value="1"/>
</dbReference>
<dbReference type="InterPro" id="IPR020845">
    <property type="entry name" value="AMP-binding_CS"/>
</dbReference>
<evidence type="ECO:0000259" key="6">
    <source>
        <dbReference type="Pfam" id="PF13193"/>
    </source>
</evidence>
<comment type="caution">
    <text evidence="7">The sequence shown here is derived from an EMBL/GenBank/DDBJ whole genome shotgun (WGS) entry which is preliminary data.</text>
</comment>
<dbReference type="InterPro" id="IPR042099">
    <property type="entry name" value="ANL_N_sf"/>
</dbReference>
<evidence type="ECO:0000256" key="3">
    <source>
        <dbReference type="ARBA" id="ARBA00022832"/>
    </source>
</evidence>
<feature type="domain" description="AMP-binding enzyme C-terminal" evidence="6">
    <location>
        <begin position="463"/>
        <end position="538"/>
    </location>
</feature>